<proteinExistence type="predicted"/>
<evidence type="ECO:0008006" key="4">
    <source>
        <dbReference type="Google" id="ProtNLM"/>
    </source>
</evidence>
<sequence>MNVFIIIGVLFIPCFIFYNLWCLKNRKVSSWIGNKHQVTQDIYFKFQFISCIFTCTLMALFAIFATISNLGNEYIVLLVILFHISISITKFVATKKNYISRI</sequence>
<evidence type="ECO:0000313" key="2">
    <source>
        <dbReference type="EMBL" id="RDY29119.1"/>
    </source>
</evidence>
<feature type="transmembrane region" description="Helical" evidence="1">
    <location>
        <begin position="6"/>
        <end position="23"/>
    </location>
</feature>
<comment type="caution">
    <text evidence="2">The sequence shown here is derived from an EMBL/GenBank/DDBJ whole genome shotgun (WGS) entry which is preliminary data.</text>
</comment>
<evidence type="ECO:0000313" key="3">
    <source>
        <dbReference type="Proteomes" id="UP000215694"/>
    </source>
</evidence>
<dbReference type="AlphaFoldDB" id="A0A371J8N9"/>
<dbReference type="RefSeq" id="WP_094367887.1">
    <property type="nucleotide sequence ID" value="NZ_NOJY02000003.1"/>
</dbReference>
<organism evidence="2 3">
    <name type="scientific">Romboutsia weinsteinii</name>
    <dbReference type="NCBI Taxonomy" id="2020949"/>
    <lineage>
        <taxon>Bacteria</taxon>
        <taxon>Bacillati</taxon>
        <taxon>Bacillota</taxon>
        <taxon>Clostridia</taxon>
        <taxon>Peptostreptococcales</taxon>
        <taxon>Peptostreptococcaceae</taxon>
        <taxon>Romboutsia</taxon>
    </lineage>
</organism>
<evidence type="ECO:0000256" key="1">
    <source>
        <dbReference type="SAM" id="Phobius"/>
    </source>
</evidence>
<name>A0A371J8N9_9FIRM</name>
<dbReference type="Proteomes" id="UP000215694">
    <property type="component" value="Unassembled WGS sequence"/>
</dbReference>
<gene>
    <name evidence="2" type="ORF">CHL78_002095</name>
</gene>
<reference evidence="2 3" key="1">
    <citation type="journal article" date="2017" name="Genome Announc.">
        <title>Draft Genome Sequence of Romboutsia weinsteinii sp. nov. Strain CCRI-19649(T) Isolated from Surface Water.</title>
        <authorList>
            <person name="Maheux A.F."/>
            <person name="Boudreau D.K."/>
            <person name="Berube E."/>
            <person name="Boissinot M."/>
            <person name="Cantin P."/>
            <person name="Raymond F."/>
            <person name="Corbeil J."/>
            <person name="Omar R.F."/>
            <person name="Bergeron M.G."/>
        </authorList>
    </citation>
    <scope>NUCLEOTIDE SEQUENCE [LARGE SCALE GENOMIC DNA]</scope>
    <source>
        <strain evidence="2 3">CCRI-19649</strain>
    </source>
</reference>
<keyword evidence="1" id="KW-0812">Transmembrane</keyword>
<accession>A0A371J8N9</accession>
<protein>
    <recommendedName>
        <fullName evidence="4">DUF3784 domain-containing protein</fullName>
    </recommendedName>
</protein>
<keyword evidence="3" id="KW-1185">Reference proteome</keyword>
<feature type="transmembrane region" description="Helical" evidence="1">
    <location>
        <begin position="44"/>
        <end position="68"/>
    </location>
</feature>
<dbReference type="EMBL" id="NOJY02000003">
    <property type="protein sequence ID" value="RDY29119.1"/>
    <property type="molecule type" value="Genomic_DNA"/>
</dbReference>
<keyword evidence="1" id="KW-1133">Transmembrane helix</keyword>
<dbReference type="OrthoDB" id="1753617at2"/>
<feature type="transmembrane region" description="Helical" evidence="1">
    <location>
        <begin position="74"/>
        <end position="93"/>
    </location>
</feature>
<keyword evidence="1" id="KW-0472">Membrane</keyword>